<feature type="transmembrane region" description="Helical" evidence="1">
    <location>
        <begin position="106"/>
        <end position="123"/>
    </location>
</feature>
<sequence length="282" mass="30566">MTGDHDTGTAKTRFRLAFAGYVGTLVAGLAALAVGLTAPTRIAVLGTAAISLLGGALVGIALARRIRELPARLGRSWLRRVALPFSATPFGVAVGATLLGWLEFRLVVAALGVAVAITGYALMRLAETCYVDSITDDESVATWQWEPPGTPKLDAIVLAMWLLLGAASATTGDWLPSIVWTGLAIFWVVIGLAEGRWRVGSLGDTPAIYVHEVGLVKRRPYTRSLVRWSDISHVRLREDELVLDRGFFDVRFERDQLADLEDARSEIERHSQSLRNGAPEPP</sequence>
<dbReference type="Proteomes" id="UP001596383">
    <property type="component" value="Unassembled WGS sequence"/>
</dbReference>
<name>A0ABD5SVI4_9EURY</name>
<dbReference type="EMBL" id="JBHSWV010000635">
    <property type="protein sequence ID" value="MFC6768877.1"/>
    <property type="molecule type" value="Genomic_DNA"/>
</dbReference>
<dbReference type="AlphaFoldDB" id="A0ABD5SVI4"/>
<feature type="transmembrane region" description="Helical" evidence="1">
    <location>
        <begin position="42"/>
        <end position="62"/>
    </location>
</feature>
<keyword evidence="1" id="KW-0472">Membrane</keyword>
<gene>
    <name evidence="2" type="ORF">ACFQE6_28875</name>
</gene>
<dbReference type="RefSeq" id="WP_273741606.1">
    <property type="nucleotide sequence ID" value="NZ_JAQIVI010000635.1"/>
</dbReference>
<comment type="caution">
    <text evidence="2">The sequence shown here is derived from an EMBL/GenBank/DDBJ whole genome shotgun (WGS) entry which is preliminary data.</text>
</comment>
<evidence type="ECO:0008006" key="4">
    <source>
        <dbReference type="Google" id="ProtNLM"/>
    </source>
</evidence>
<keyword evidence="1" id="KW-0812">Transmembrane</keyword>
<keyword evidence="3" id="KW-1185">Reference proteome</keyword>
<reference evidence="2 3" key="1">
    <citation type="journal article" date="2019" name="Int. J. Syst. Evol. Microbiol.">
        <title>The Global Catalogue of Microorganisms (GCM) 10K type strain sequencing project: providing services to taxonomists for standard genome sequencing and annotation.</title>
        <authorList>
            <consortium name="The Broad Institute Genomics Platform"/>
            <consortium name="The Broad Institute Genome Sequencing Center for Infectious Disease"/>
            <person name="Wu L."/>
            <person name="Ma J."/>
        </authorList>
    </citation>
    <scope>NUCLEOTIDE SEQUENCE [LARGE SCALE GENOMIC DNA]</scope>
    <source>
        <strain evidence="2 3">LMG 29247</strain>
    </source>
</reference>
<accession>A0ABD5SVI4</accession>
<evidence type="ECO:0000313" key="3">
    <source>
        <dbReference type="Proteomes" id="UP001596383"/>
    </source>
</evidence>
<organism evidence="2 3">
    <name type="scientific">Natrinema soli</name>
    <dbReference type="NCBI Taxonomy" id="1930624"/>
    <lineage>
        <taxon>Archaea</taxon>
        <taxon>Methanobacteriati</taxon>
        <taxon>Methanobacteriota</taxon>
        <taxon>Stenosarchaea group</taxon>
        <taxon>Halobacteria</taxon>
        <taxon>Halobacteriales</taxon>
        <taxon>Natrialbaceae</taxon>
        <taxon>Natrinema</taxon>
    </lineage>
</organism>
<feature type="transmembrane region" description="Helical" evidence="1">
    <location>
        <begin position="82"/>
        <end position="100"/>
    </location>
</feature>
<evidence type="ECO:0000313" key="2">
    <source>
        <dbReference type="EMBL" id="MFC6768877.1"/>
    </source>
</evidence>
<feature type="transmembrane region" description="Helical" evidence="1">
    <location>
        <begin position="16"/>
        <end position="36"/>
    </location>
</feature>
<evidence type="ECO:0000256" key="1">
    <source>
        <dbReference type="SAM" id="Phobius"/>
    </source>
</evidence>
<proteinExistence type="predicted"/>
<keyword evidence="1" id="KW-1133">Transmembrane helix</keyword>
<protein>
    <recommendedName>
        <fullName evidence="4">PH domain-containing protein</fullName>
    </recommendedName>
</protein>